<accession>A0A1U7DF56</accession>
<comment type="function">
    <text evidence="9">Couples transcription and DNA repair by recognizing RNA polymerase (RNAP) stalled at DNA lesions. Mediates ATP-dependent release of RNAP and its truncated transcript from the DNA, and recruitment of nucleotide excision repair machinery to the damaged site.</text>
</comment>
<dbReference type="InterPro" id="IPR011545">
    <property type="entry name" value="DEAD/DEAH_box_helicase_dom"/>
</dbReference>
<name>A0A1U7DF56_9RHOB</name>
<dbReference type="Gene3D" id="3.90.1150.50">
    <property type="entry name" value="Transcription-repair-coupling factor, D7 domain"/>
    <property type="match status" value="1"/>
</dbReference>
<dbReference type="EMBL" id="CP019124">
    <property type="protein sequence ID" value="APX88591.1"/>
    <property type="molecule type" value="Genomic_DNA"/>
</dbReference>
<dbReference type="HAMAP" id="MF_00969">
    <property type="entry name" value="TRCF"/>
    <property type="match status" value="1"/>
</dbReference>
<dbReference type="InterPro" id="IPR014001">
    <property type="entry name" value="Helicase_ATP-bd"/>
</dbReference>
<dbReference type="Gene3D" id="3.40.50.11140">
    <property type="match status" value="1"/>
</dbReference>
<dbReference type="PROSITE" id="PS51194">
    <property type="entry name" value="HELICASE_CTER"/>
    <property type="match status" value="1"/>
</dbReference>
<dbReference type="GO" id="GO:0003684">
    <property type="term" value="F:damaged DNA binding"/>
    <property type="evidence" value="ECO:0007669"/>
    <property type="project" value="InterPro"/>
</dbReference>
<dbReference type="GO" id="GO:0005524">
    <property type="term" value="F:ATP binding"/>
    <property type="evidence" value="ECO:0007669"/>
    <property type="project" value="UniProtKB-UniRule"/>
</dbReference>
<gene>
    <name evidence="9" type="primary">mfd</name>
    <name evidence="10" type="ORF">BV394_01655</name>
</gene>
<comment type="subcellular location">
    <subcellularLocation>
        <location evidence="9">Cytoplasm</location>
    </subcellularLocation>
</comment>
<keyword evidence="3 9" id="KW-0227">DNA damage</keyword>
<dbReference type="InterPro" id="IPR005118">
    <property type="entry name" value="TRCF_C"/>
</dbReference>
<keyword evidence="5" id="KW-0347">Helicase</keyword>
<dbReference type="Pfam" id="PF03461">
    <property type="entry name" value="TRCF"/>
    <property type="match status" value="1"/>
</dbReference>
<dbReference type="InterPro" id="IPR036101">
    <property type="entry name" value="CarD-like/TRCF_RID_sf"/>
</dbReference>
<dbReference type="GO" id="GO:0003678">
    <property type="term" value="F:DNA helicase activity"/>
    <property type="evidence" value="ECO:0007669"/>
    <property type="project" value="TreeGrafter"/>
</dbReference>
<dbReference type="InterPro" id="IPR001650">
    <property type="entry name" value="Helicase_C-like"/>
</dbReference>
<evidence type="ECO:0000256" key="7">
    <source>
        <dbReference type="ARBA" id="ARBA00023125"/>
    </source>
</evidence>
<dbReference type="SUPFAM" id="SSF141259">
    <property type="entry name" value="CarD-like"/>
    <property type="match status" value="1"/>
</dbReference>
<reference evidence="10 11" key="1">
    <citation type="submission" date="2017-01" db="EMBL/GenBank/DDBJ databases">
        <title>Genomic analysis of Xuhuaishuia manganoxidans DY6-4.</title>
        <authorList>
            <person name="Wang X."/>
        </authorList>
    </citation>
    <scope>NUCLEOTIDE SEQUENCE [LARGE SCALE GENOMIC DNA]</scope>
    <source>
        <strain evidence="10 11">DY6-4</strain>
    </source>
</reference>
<accession>A0A2M9DGR5</accession>
<dbReference type="PANTHER" id="PTHR47964">
    <property type="entry name" value="ATP-DEPENDENT DNA HELICASE HOMOLOG RECG, CHLOROPLASTIC"/>
    <property type="match status" value="1"/>
</dbReference>
<dbReference type="OrthoDB" id="9804325at2"/>
<sequence length="1172" mass="128527">MSSKDHITVSGAPEGFDAKIVLRELERAGGPVIHVARDDRRLEAMRAALAFFDPNVVALTFPAWDCLPFDRVSPNADVSAARMATLAALAAGFTGRFVLLTTVNAVTQRLPAREVLRGASFAARVGERIDEEQLRQFLVRMGFTQSPTVTEPGDYAVRGGIIDIYPPGQDGPVRLDLFGDVLDGARRFDPATQMTTEKLDAVELAPVSEVILDDEAIARFRQSYRTEFGAAGTDDPLYEAVSAGRKHQGIEHWLPFFHERLETLFDYLPGAPVVLDDQTTAIRLARWETIADQYDNRREALVKKARLDSVYKPAPPGLLYLDEGAFDGALGPRRRLDLSVLPQATGPGVIDAGGRIGRSFAPERQQDSINLFEALAAHVKARRASGPVIIASYSEGARERLQGLLEDEELADTRLISDFRDVPDSDATPGSRKSGGVHLAVWPLEAGFQTDGLTVISEQDVLGDRLIRSAKRRKRADNFLTEAQSLSPGDLVVHVDHGVGLYRGLETVTAMGAPHECLLLEYAGGDRLFLPVENVELLSRYGHEEGLLDKLGGGAWQAKKAKLKERIRQVAERLIRVAAERALRTAPMLEPPEDMWDAFSARFPYQETDDQQNAIMDVVADLASGQPMDRLICGDVGFGKTEVAMRAAFIAAASGMQVAVIAPTTLLARQHAKSFSDRFRGFPMEVRQLSRFVSAKDAADTRDGISRGTVDIAIGTHALLAKGVRFKNLGLLIIDEEQHFGVQHKERLKEMRSDIHVLTLTATPIPRTLQLSLSGVRDLSIIGTPPVDRLSIRTYVSEFDTVTIREALLRERYRGGQSFFVVPRLTDLPEIEAFLTEQVPEVSYVVAHGQLAAGDLDDRMNAFYDGQYDVLLATTIVESGLDIPTANTMIVHRADMFGLAQLYQIRGRVGRSKTRAYAYLTTKPRAKLTATAEKRLRVLGSLDTLGAGFTLASQDLDIRGAGNLLGEEQSGHVRDVGYELYQQMLEEAIAKIKAGEGEGLSQTDDQWAPQINLGVPVLIPEAYVPDLDVRLGLYRRLSSLATKVELEGFAAEMIDRFGPLPREVNTLLLIVRIKAMCKRAGIAKLDGGPKGVTIQFHNDHFPNPQGLVEFVHDQKGQAKVRDNKIVVMRDWTKDAEKIKGAFAIARDLAQKAAPAKPSGKTASKSVARGGKA</sequence>
<dbReference type="Pfam" id="PF02559">
    <property type="entry name" value="CarD_TRCF_RID"/>
    <property type="match status" value="1"/>
</dbReference>
<dbReference type="InterPro" id="IPR047112">
    <property type="entry name" value="RecG/Mfd"/>
</dbReference>
<keyword evidence="7 9" id="KW-0238">DNA-binding</keyword>
<dbReference type="PANTHER" id="PTHR47964:SF1">
    <property type="entry name" value="ATP-DEPENDENT DNA HELICASE HOMOLOG RECG, CHLOROPLASTIC"/>
    <property type="match status" value="1"/>
</dbReference>
<dbReference type="GO" id="GO:0000716">
    <property type="term" value="P:transcription-coupled nucleotide-excision repair, DNA damage recognition"/>
    <property type="evidence" value="ECO:0007669"/>
    <property type="project" value="UniProtKB-UniRule"/>
</dbReference>
<evidence type="ECO:0000256" key="1">
    <source>
        <dbReference type="ARBA" id="ARBA00022490"/>
    </source>
</evidence>
<keyword evidence="11" id="KW-1185">Reference proteome</keyword>
<dbReference type="InterPro" id="IPR003711">
    <property type="entry name" value="CarD-like/TRCF_RID"/>
</dbReference>
<comment type="similarity">
    <text evidence="9">In the N-terminal section; belongs to the UvrB family.</text>
</comment>
<evidence type="ECO:0000256" key="9">
    <source>
        <dbReference type="HAMAP-Rule" id="MF_00969"/>
    </source>
</evidence>
<dbReference type="SUPFAM" id="SSF143517">
    <property type="entry name" value="TRCF domain-like"/>
    <property type="match status" value="1"/>
</dbReference>
<dbReference type="STRING" id="1267768.BV394_01655"/>
<evidence type="ECO:0000256" key="4">
    <source>
        <dbReference type="ARBA" id="ARBA00022801"/>
    </source>
</evidence>
<dbReference type="GO" id="GO:0005737">
    <property type="term" value="C:cytoplasm"/>
    <property type="evidence" value="ECO:0007669"/>
    <property type="project" value="UniProtKB-SubCell"/>
</dbReference>
<dbReference type="PROSITE" id="PS51192">
    <property type="entry name" value="HELICASE_ATP_BIND_1"/>
    <property type="match status" value="1"/>
</dbReference>
<dbReference type="SMART" id="SM00490">
    <property type="entry name" value="HELICc"/>
    <property type="match status" value="1"/>
</dbReference>
<dbReference type="Proteomes" id="UP000187266">
    <property type="component" value="Chromosome"/>
</dbReference>
<dbReference type="NCBIfam" id="TIGR00580">
    <property type="entry name" value="mfd"/>
    <property type="match status" value="1"/>
</dbReference>
<keyword evidence="1 9" id="KW-0963">Cytoplasm</keyword>
<keyword evidence="2 9" id="KW-0547">Nucleotide-binding</keyword>
<dbReference type="AlphaFoldDB" id="A0A1U7DF56"/>
<dbReference type="InterPro" id="IPR041471">
    <property type="entry name" value="UvrB_inter"/>
</dbReference>
<evidence type="ECO:0000256" key="5">
    <source>
        <dbReference type="ARBA" id="ARBA00022806"/>
    </source>
</evidence>
<evidence type="ECO:0000256" key="6">
    <source>
        <dbReference type="ARBA" id="ARBA00022840"/>
    </source>
</evidence>
<dbReference type="Pfam" id="PF17757">
    <property type="entry name" value="UvrB_inter"/>
    <property type="match status" value="1"/>
</dbReference>
<dbReference type="SMART" id="SM01058">
    <property type="entry name" value="CarD_TRCF"/>
    <property type="match status" value="1"/>
</dbReference>
<dbReference type="RefSeq" id="WP_076978616.1">
    <property type="nucleotide sequence ID" value="NZ_CP019124.1"/>
</dbReference>
<evidence type="ECO:0000313" key="10">
    <source>
        <dbReference type="EMBL" id="APX88591.1"/>
    </source>
</evidence>
<dbReference type="InterPro" id="IPR027417">
    <property type="entry name" value="P-loop_NTPase"/>
</dbReference>
<dbReference type="Pfam" id="PF00271">
    <property type="entry name" value="Helicase_C"/>
    <property type="match status" value="1"/>
</dbReference>
<dbReference type="Gene3D" id="3.30.2060.10">
    <property type="entry name" value="Penicillin-binding protein 1b domain"/>
    <property type="match status" value="1"/>
</dbReference>
<dbReference type="Gene3D" id="3.40.50.300">
    <property type="entry name" value="P-loop containing nucleotide triphosphate hydrolases"/>
    <property type="match status" value="2"/>
</dbReference>
<evidence type="ECO:0000256" key="3">
    <source>
        <dbReference type="ARBA" id="ARBA00022763"/>
    </source>
</evidence>
<dbReference type="InterPro" id="IPR037235">
    <property type="entry name" value="TRCF-like_C_D7"/>
</dbReference>
<dbReference type="CDD" id="cd17991">
    <property type="entry name" value="DEXHc_TRCF"/>
    <property type="match status" value="1"/>
</dbReference>
<dbReference type="Gene3D" id="3.40.50.11180">
    <property type="match status" value="1"/>
</dbReference>
<dbReference type="Gene3D" id="2.40.10.170">
    <property type="match status" value="1"/>
</dbReference>
<dbReference type="SUPFAM" id="SSF52540">
    <property type="entry name" value="P-loop containing nucleoside triphosphate hydrolases"/>
    <property type="match status" value="4"/>
</dbReference>
<keyword evidence="8 9" id="KW-0234">DNA repair</keyword>
<comment type="similarity">
    <text evidence="9">In the C-terminal section; belongs to the helicase family. RecG subfamily.</text>
</comment>
<dbReference type="GO" id="GO:0006355">
    <property type="term" value="P:regulation of DNA-templated transcription"/>
    <property type="evidence" value="ECO:0007669"/>
    <property type="project" value="UniProtKB-UniRule"/>
</dbReference>
<proteinExistence type="inferred from homology"/>
<dbReference type="GO" id="GO:0016787">
    <property type="term" value="F:hydrolase activity"/>
    <property type="evidence" value="ECO:0007669"/>
    <property type="project" value="UniProtKB-KW"/>
</dbReference>
<dbReference type="Pfam" id="PF00270">
    <property type="entry name" value="DEAD"/>
    <property type="match status" value="1"/>
</dbReference>
<keyword evidence="6 9" id="KW-0067">ATP-binding</keyword>
<keyword evidence="4 9" id="KW-0378">Hydrolase</keyword>
<dbReference type="InterPro" id="IPR004576">
    <property type="entry name" value="Mfd"/>
</dbReference>
<organism evidence="10 11">
    <name type="scientific">Brevirhabdus pacifica</name>
    <dbReference type="NCBI Taxonomy" id="1267768"/>
    <lineage>
        <taxon>Bacteria</taxon>
        <taxon>Pseudomonadati</taxon>
        <taxon>Pseudomonadota</taxon>
        <taxon>Alphaproteobacteria</taxon>
        <taxon>Rhodobacterales</taxon>
        <taxon>Paracoccaceae</taxon>
        <taxon>Brevirhabdus</taxon>
    </lineage>
</organism>
<dbReference type="SMART" id="SM00982">
    <property type="entry name" value="TRCF"/>
    <property type="match status" value="1"/>
</dbReference>
<evidence type="ECO:0000256" key="2">
    <source>
        <dbReference type="ARBA" id="ARBA00022741"/>
    </source>
</evidence>
<evidence type="ECO:0000256" key="8">
    <source>
        <dbReference type="ARBA" id="ARBA00023204"/>
    </source>
</evidence>
<evidence type="ECO:0000313" key="11">
    <source>
        <dbReference type="Proteomes" id="UP000187266"/>
    </source>
</evidence>
<dbReference type="EC" id="3.6.4.-" evidence="9"/>
<dbReference type="SMART" id="SM00487">
    <property type="entry name" value="DEXDc"/>
    <property type="match status" value="1"/>
</dbReference>
<protein>
    <recommendedName>
        <fullName evidence="9">Transcription-repair-coupling factor</fullName>
        <shortName evidence="9">TRCF</shortName>
        <ecNumber evidence="9">3.6.4.-</ecNumber>
    </recommendedName>
</protein>